<evidence type="ECO:0000256" key="6">
    <source>
        <dbReference type="ARBA" id="ARBA00023170"/>
    </source>
</evidence>
<feature type="transmembrane region" description="Helical" evidence="9">
    <location>
        <begin position="395"/>
        <end position="418"/>
    </location>
</feature>
<dbReference type="Pfam" id="PF00003">
    <property type="entry name" value="7tm_3"/>
    <property type="match status" value="1"/>
</dbReference>
<feature type="non-terminal residue" evidence="12">
    <location>
        <position position="1"/>
    </location>
</feature>
<dbReference type="InterPro" id="IPR000337">
    <property type="entry name" value="GPCR_3"/>
</dbReference>
<keyword evidence="3 9" id="KW-1133">Transmembrane helix</keyword>
<dbReference type="PRINTS" id="PR01177">
    <property type="entry name" value="GABAB1RECPTR"/>
</dbReference>
<feature type="non-terminal residue" evidence="12">
    <location>
        <position position="457"/>
    </location>
</feature>
<dbReference type="InterPro" id="IPR001828">
    <property type="entry name" value="ANF_lig-bd_rcpt"/>
</dbReference>
<evidence type="ECO:0000256" key="7">
    <source>
        <dbReference type="ARBA" id="ARBA00023180"/>
    </source>
</evidence>
<gene>
    <name evidence="12" type="ORF">NEMVEDRAFT_v1g40255</name>
</gene>
<evidence type="ECO:0000259" key="11">
    <source>
        <dbReference type="Pfam" id="PF01094"/>
    </source>
</evidence>
<organism evidence="12 13">
    <name type="scientific">Nematostella vectensis</name>
    <name type="common">Starlet sea anemone</name>
    <dbReference type="NCBI Taxonomy" id="45351"/>
    <lineage>
        <taxon>Eukaryota</taxon>
        <taxon>Metazoa</taxon>
        <taxon>Cnidaria</taxon>
        <taxon>Anthozoa</taxon>
        <taxon>Hexacorallia</taxon>
        <taxon>Actiniaria</taxon>
        <taxon>Edwardsiidae</taxon>
        <taxon>Nematostella</taxon>
    </lineage>
</organism>
<dbReference type="InterPro" id="IPR028082">
    <property type="entry name" value="Peripla_BP_I"/>
</dbReference>
<dbReference type="GO" id="GO:0038039">
    <property type="term" value="C:G protein-coupled receptor heterodimeric complex"/>
    <property type="evidence" value="ECO:0000318"/>
    <property type="project" value="GO_Central"/>
</dbReference>
<protein>
    <recommendedName>
        <fullName evidence="14">Receptor ligand binding region domain-containing protein</fullName>
    </recommendedName>
</protein>
<comment type="subcellular location">
    <subcellularLocation>
        <location evidence="1">Membrane</location>
        <topology evidence="1">Multi-pass membrane protein</topology>
    </subcellularLocation>
</comment>
<evidence type="ECO:0000313" key="13">
    <source>
        <dbReference type="Proteomes" id="UP000001593"/>
    </source>
</evidence>
<dbReference type="PANTHER" id="PTHR10519:SF20">
    <property type="entry name" value="G-PROTEIN COUPLED RECEPTOR 156-RELATED"/>
    <property type="match status" value="1"/>
</dbReference>
<accession>A7SMA2</accession>
<evidence type="ECO:0000256" key="8">
    <source>
        <dbReference type="ARBA" id="ARBA00023224"/>
    </source>
</evidence>
<dbReference type="Pfam" id="PF01094">
    <property type="entry name" value="ANF_receptor"/>
    <property type="match status" value="1"/>
</dbReference>
<dbReference type="OMA" id="YSERAYQ"/>
<feature type="transmembrane region" description="Helical" evidence="9">
    <location>
        <begin position="438"/>
        <end position="455"/>
    </location>
</feature>
<dbReference type="PANTHER" id="PTHR10519">
    <property type="entry name" value="GABA-B RECEPTOR"/>
    <property type="match status" value="1"/>
</dbReference>
<evidence type="ECO:0000256" key="1">
    <source>
        <dbReference type="ARBA" id="ARBA00004141"/>
    </source>
</evidence>
<feature type="domain" description="G-protein coupled receptors family 3 profile" evidence="10">
    <location>
        <begin position="393"/>
        <end position="455"/>
    </location>
</feature>
<dbReference type="HOGENOM" id="CLU_005240_4_0_1"/>
<keyword evidence="4" id="KW-0297">G-protein coupled receptor</keyword>
<dbReference type="AlphaFoldDB" id="A7SMA2"/>
<evidence type="ECO:0000256" key="9">
    <source>
        <dbReference type="SAM" id="Phobius"/>
    </source>
</evidence>
<dbReference type="GO" id="GO:0007214">
    <property type="term" value="P:gamma-aminobutyric acid signaling pathway"/>
    <property type="evidence" value="ECO:0000318"/>
    <property type="project" value="GO_Central"/>
</dbReference>
<keyword evidence="13" id="KW-1185">Reference proteome</keyword>
<dbReference type="eggNOG" id="KOG1055">
    <property type="taxonomic scope" value="Eukaryota"/>
</dbReference>
<keyword evidence="2 9" id="KW-0812">Transmembrane</keyword>
<dbReference type="SUPFAM" id="SSF53822">
    <property type="entry name" value="Periplasmic binding protein-like I"/>
    <property type="match status" value="1"/>
</dbReference>
<evidence type="ECO:0000313" key="12">
    <source>
        <dbReference type="EMBL" id="EDO35133.1"/>
    </source>
</evidence>
<reference evidence="12 13" key="1">
    <citation type="journal article" date="2007" name="Science">
        <title>Sea anemone genome reveals ancestral eumetazoan gene repertoire and genomic organization.</title>
        <authorList>
            <person name="Putnam N.H."/>
            <person name="Srivastava M."/>
            <person name="Hellsten U."/>
            <person name="Dirks B."/>
            <person name="Chapman J."/>
            <person name="Salamov A."/>
            <person name="Terry A."/>
            <person name="Shapiro H."/>
            <person name="Lindquist E."/>
            <person name="Kapitonov V.V."/>
            <person name="Jurka J."/>
            <person name="Genikhovich G."/>
            <person name="Grigoriev I.V."/>
            <person name="Lucas S.M."/>
            <person name="Steele R.E."/>
            <person name="Finnerty J.R."/>
            <person name="Technau U."/>
            <person name="Martindale M.Q."/>
            <person name="Rokhsar D.S."/>
        </authorList>
    </citation>
    <scope>NUCLEOTIDE SEQUENCE [LARGE SCALE GENOMIC DNA]</scope>
    <source>
        <strain evidence="13">CH2 X CH6</strain>
    </source>
</reference>
<evidence type="ECO:0008006" key="14">
    <source>
        <dbReference type="Google" id="ProtNLM"/>
    </source>
</evidence>
<dbReference type="Gene3D" id="3.40.50.2300">
    <property type="match status" value="2"/>
</dbReference>
<dbReference type="InterPro" id="IPR017978">
    <property type="entry name" value="GPCR_3_C"/>
</dbReference>
<dbReference type="PRINTS" id="PR01176">
    <property type="entry name" value="GABABRECEPTR"/>
</dbReference>
<keyword evidence="5 9" id="KW-0472">Membrane</keyword>
<sequence length="457" mass="51906">WQTHFGALQPTAWWVYNTHLNYAFFCQGFPGLAEHVVYDFLHTPPRKVMILGAGYSSCSTVVASLTGLDYWKIPQISYASTSPELSNKAFYPNFYRTIPADTSFNAPRIAILKEFNWSHAAIIYQEEDIHRAAVEHLQEEFLKNNIHRITSEGFRDSPATQMATLKRTNMACMARAITHSHYVDLTYRSSCQAYKLGMYGSRYQHIILGYIEKNWWLPQGAYSDCTAEEVLKAANSLLMTDYLWHATDDMFTVSGKTVKRFFEEYDNKVPAALRDEHAGYAYDAVWTMALALNRSIARNPGLRLDLLPYGDNSTNHVMIQELALMNFTGVTGPVAFTSTGDRIGDTNIFQLIDGKKVPVALYQSYLGTINWKGYNTIIWPGEYSERAYQLQSVSVVLFVFMSVISLACICASLFFLWFNTKYKAIRYIKMSSPNLNNAMIFGCVLNYVSVLLFGLDG</sequence>
<dbReference type="InParanoid" id="A7SMA2"/>
<dbReference type="Proteomes" id="UP000001593">
    <property type="component" value="Unassembled WGS sequence"/>
</dbReference>
<dbReference type="CDD" id="cd06366">
    <property type="entry name" value="PBP1_GABAb_receptor"/>
    <property type="match status" value="1"/>
</dbReference>
<name>A7SMA2_NEMVE</name>
<evidence type="ECO:0000256" key="4">
    <source>
        <dbReference type="ARBA" id="ARBA00023040"/>
    </source>
</evidence>
<keyword evidence="6" id="KW-0675">Receptor</keyword>
<keyword evidence="8" id="KW-0807">Transducer</keyword>
<dbReference type="EMBL" id="DS469707">
    <property type="protein sequence ID" value="EDO35133.1"/>
    <property type="molecule type" value="Genomic_DNA"/>
</dbReference>
<dbReference type="PRINTS" id="PR00248">
    <property type="entry name" value="GPCRMGR"/>
</dbReference>
<dbReference type="STRING" id="45351.A7SMA2"/>
<feature type="domain" description="Receptor ligand binding region" evidence="11">
    <location>
        <begin position="31"/>
        <end position="352"/>
    </location>
</feature>
<dbReference type="GO" id="GO:0004965">
    <property type="term" value="F:G protein-coupled GABA receptor activity"/>
    <property type="evidence" value="ECO:0000318"/>
    <property type="project" value="GO_Central"/>
</dbReference>
<dbReference type="PhylomeDB" id="A7SMA2"/>
<keyword evidence="7" id="KW-0325">Glycoprotein</keyword>
<evidence type="ECO:0000256" key="3">
    <source>
        <dbReference type="ARBA" id="ARBA00022989"/>
    </source>
</evidence>
<evidence type="ECO:0000256" key="5">
    <source>
        <dbReference type="ARBA" id="ARBA00023136"/>
    </source>
</evidence>
<evidence type="ECO:0000256" key="2">
    <source>
        <dbReference type="ARBA" id="ARBA00022692"/>
    </source>
</evidence>
<evidence type="ECO:0000259" key="10">
    <source>
        <dbReference type="Pfam" id="PF00003"/>
    </source>
</evidence>
<proteinExistence type="predicted"/>
<dbReference type="InterPro" id="IPR002455">
    <property type="entry name" value="GPCR3_GABA-B"/>
</dbReference>